<evidence type="ECO:0000256" key="1">
    <source>
        <dbReference type="ARBA" id="ARBA00001974"/>
    </source>
</evidence>
<dbReference type="Pfam" id="PF01266">
    <property type="entry name" value="DAO"/>
    <property type="match status" value="1"/>
</dbReference>
<evidence type="ECO:0000256" key="3">
    <source>
        <dbReference type="ARBA" id="ARBA00022827"/>
    </source>
</evidence>
<dbReference type="InterPro" id="IPR006076">
    <property type="entry name" value="FAD-dep_OxRdtase"/>
</dbReference>
<proteinExistence type="predicted"/>
<accession>A0A5N0E8H3</accession>
<dbReference type="GO" id="GO:0008115">
    <property type="term" value="F:sarcosine oxidase activity"/>
    <property type="evidence" value="ECO:0007669"/>
    <property type="project" value="TreeGrafter"/>
</dbReference>
<dbReference type="InterPro" id="IPR036188">
    <property type="entry name" value="FAD/NAD-bd_sf"/>
</dbReference>
<dbReference type="GO" id="GO:0050131">
    <property type="term" value="F:N-methyl-L-amino-acid oxidase activity"/>
    <property type="evidence" value="ECO:0007669"/>
    <property type="project" value="UniProtKB-EC"/>
</dbReference>
<keyword evidence="7" id="KW-1185">Reference proteome</keyword>
<dbReference type="GO" id="GO:0050660">
    <property type="term" value="F:flavin adenine dinucleotide binding"/>
    <property type="evidence" value="ECO:0007669"/>
    <property type="project" value="InterPro"/>
</dbReference>
<evidence type="ECO:0000256" key="2">
    <source>
        <dbReference type="ARBA" id="ARBA00022630"/>
    </source>
</evidence>
<dbReference type="Gene3D" id="3.50.50.60">
    <property type="entry name" value="FAD/NAD(P)-binding domain"/>
    <property type="match status" value="1"/>
</dbReference>
<evidence type="ECO:0000313" key="7">
    <source>
        <dbReference type="Proteomes" id="UP000323876"/>
    </source>
</evidence>
<keyword evidence="2" id="KW-0285">Flavoprotein</keyword>
<dbReference type="InterPro" id="IPR045170">
    <property type="entry name" value="MTOX"/>
</dbReference>
<comment type="caution">
    <text evidence="6">The sequence shown here is derived from an EMBL/GenBank/DDBJ whole genome shotgun (WGS) entry which is preliminary data.</text>
</comment>
<evidence type="ECO:0000313" key="6">
    <source>
        <dbReference type="EMBL" id="KAA8883861.1"/>
    </source>
</evidence>
<name>A0A5N0E8H3_9NOCA</name>
<dbReference type="Proteomes" id="UP000323876">
    <property type="component" value="Unassembled WGS sequence"/>
</dbReference>
<reference evidence="6 7" key="1">
    <citation type="submission" date="2019-09" db="EMBL/GenBank/DDBJ databases">
        <authorList>
            <person name="Wang X."/>
        </authorList>
    </citation>
    <scope>NUCLEOTIDE SEQUENCE [LARGE SCALE GENOMIC DNA]</scope>
    <source>
        <strain evidence="6 7">CICC 11023</strain>
    </source>
</reference>
<organism evidence="6 7">
    <name type="scientific">Nocardia colli</name>
    <dbReference type="NCBI Taxonomy" id="2545717"/>
    <lineage>
        <taxon>Bacteria</taxon>
        <taxon>Bacillati</taxon>
        <taxon>Actinomycetota</taxon>
        <taxon>Actinomycetes</taxon>
        <taxon>Mycobacteriales</taxon>
        <taxon>Nocardiaceae</taxon>
        <taxon>Nocardia</taxon>
    </lineage>
</organism>
<dbReference type="AlphaFoldDB" id="A0A5N0E8H3"/>
<dbReference type="EC" id="1.5.3.2" evidence="6"/>
<dbReference type="PANTHER" id="PTHR10961:SF7">
    <property type="entry name" value="FAD DEPENDENT OXIDOREDUCTASE DOMAIN-CONTAINING PROTEIN"/>
    <property type="match status" value="1"/>
</dbReference>
<protein>
    <submittedName>
        <fullName evidence="6">N-methyl-L-tryptophan oxidase</fullName>
        <ecNumber evidence="6">1.5.3.2</ecNumber>
    </submittedName>
</protein>
<keyword evidence="3" id="KW-0274">FAD</keyword>
<dbReference type="RefSeq" id="WP_150406789.1">
    <property type="nucleotide sequence ID" value="NZ_VXLC01000025.1"/>
</dbReference>
<dbReference type="EMBL" id="VXLC01000025">
    <property type="protein sequence ID" value="KAA8883861.1"/>
    <property type="molecule type" value="Genomic_DNA"/>
</dbReference>
<feature type="domain" description="FAD dependent oxidoreductase" evidence="5">
    <location>
        <begin position="4"/>
        <end position="353"/>
    </location>
</feature>
<evidence type="ECO:0000259" key="5">
    <source>
        <dbReference type="Pfam" id="PF01266"/>
    </source>
</evidence>
<gene>
    <name evidence="6" type="primary">solA</name>
    <name evidence="6" type="ORF">F3087_37015</name>
</gene>
<dbReference type="OrthoDB" id="9806452at2"/>
<keyword evidence="4 6" id="KW-0560">Oxidoreductase</keyword>
<evidence type="ECO:0000256" key="4">
    <source>
        <dbReference type="ARBA" id="ARBA00023002"/>
    </source>
</evidence>
<dbReference type="SUPFAM" id="SSF54373">
    <property type="entry name" value="FAD-linked reductases, C-terminal domain"/>
    <property type="match status" value="1"/>
</dbReference>
<dbReference type="PANTHER" id="PTHR10961">
    <property type="entry name" value="PEROXISOMAL SARCOSINE OXIDASE"/>
    <property type="match status" value="1"/>
</dbReference>
<comment type="cofactor">
    <cofactor evidence="1">
        <name>FAD</name>
        <dbReference type="ChEBI" id="CHEBI:57692"/>
    </cofactor>
</comment>
<dbReference type="Gene3D" id="3.30.9.10">
    <property type="entry name" value="D-Amino Acid Oxidase, subunit A, domain 2"/>
    <property type="match status" value="1"/>
</dbReference>
<dbReference type="NCBIfam" id="NF008425">
    <property type="entry name" value="PRK11259.1"/>
    <property type="match status" value="1"/>
</dbReference>
<sequence length="373" mass="40819">MDADVVVIGLGSAGSMALWQLAKRGLDVIGIEQFGVGHARGSYAGDSRLFRSAVHEGPRYVPRLRRARELWLELERETGRHLYDECGALQIGAAGSGGIAKSIASAEEFGLPHEVLDAAALRARYPQHRVDDDTVAVFDRHAGSLYPEASVLAAVEAARSHGARIITNAEVTDFDERGGRLEIVTPDVRVTCAKVVVATGSWTLRLRPDLKGFLQILPLSLTWFMPHHPEWFTAEHFPAFIRDADGVHLYGTPSHDSYSVKVATEPLWAAISGPDDVPVFSRADLRRISSWAADFIPDLNPEPVRYSMHHDIFAPGDLPLVDLDEDTGMLLLTAFSGRGFKFAPVFGELAADLLTGTRNELWDPGFALSAHPR</sequence>
<dbReference type="SUPFAM" id="SSF51905">
    <property type="entry name" value="FAD/NAD(P)-binding domain"/>
    <property type="match status" value="1"/>
</dbReference>